<reference evidence="2 3" key="1">
    <citation type="submission" date="2024-01" db="EMBL/GenBank/DDBJ databases">
        <title>Maribacter spp. originated from different algae showed divergent polysaccharides utilization ability.</title>
        <authorList>
            <person name="Wang H."/>
            <person name="Wu Y."/>
        </authorList>
    </citation>
    <scope>NUCLEOTIDE SEQUENCE [LARGE SCALE GENOMIC DNA]</scope>
    <source>
        <strain evidence="2 3">KPT27_14</strain>
    </source>
</reference>
<keyword evidence="1" id="KW-0472">Membrane</keyword>
<organism evidence="2 3">
    <name type="scientific">Maribacter flavus</name>
    <dbReference type="NCBI Taxonomy" id="1658664"/>
    <lineage>
        <taxon>Bacteria</taxon>
        <taxon>Pseudomonadati</taxon>
        <taxon>Bacteroidota</taxon>
        <taxon>Flavobacteriia</taxon>
        <taxon>Flavobacteriales</taxon>
        <taxon>Flavobacteriaceae</taxon>
        <taxon>Maribacter</taxon>
    </lineage>
</organism>
<keyword evidence="1" id="KW-0812">Transmembrane</keyword>
<keyword evidence="1" id="KW-1133">Transmembrane helix</keyword>
<evidence type="ECO:0000256" key="1">
    <source>
        <dbReference type="SAM" id="Phobius"/>
    </source>
</evidence>
<accession>A0ABU7ILL4</accession>
<evidence type="ECO:0000313" key="3">
    <source>
        <dbReference type="Proteomes" id="UP001343698"/>
    </source>
</evidence>
<feature type="transmembrane region" description="Helical" evidence="1">
    <location>
        <begin position="89"/>
        <end position="111"/>
    </location>
</feature>
<evidence type="ECO:0000313" key="2">
    <source>
        <dbReference type="EMBL" id="MEE1973471.1"/>
    </source>
</evidence>
<comment type="caution">
    <text evidence="2">The sequence shown here is derived from an EMBL/GenBank/DDBJ whole genome shotgun (WGS) entry which is preliminary data.</text>
</comment>
<sequence length="113" mass="12549">MRTTLKLMLSTSLLTSFLPLMCCLVPAFLSFGAGLGVLAGNFEWLHPAQSYLSTFSVVVLGIAHYKNFKGSRKCNKGKPCENTVGKCSINSWSLWTVTSLVLIFIVLNYLYEF</sequence>
<gene>
    <name evidence="2" type="ORF">V1H85_13495</name>
</gene>
<dbReference type="Proteomes" id="UP001343698">
    <property type="component" value="Unassembled WGS sequence"/>
</dbReference>
<protein>
    <recommendedName>
        <fullName evidence="4">Mercuric transport protein MerT</fullName>
    </recommendedName>
</protein>
<dbReference type="EMBL" id="JAZDDF010000006">
    <property type="protein sequence ID" value="MEE1973471.1"/>
    <property type="molecule type" value="Genomic_DNA"/>
</dbReference>
<feature type="transmembrane region" description="Helical" evidence="1">
    <location>
        <begin position="48"/>
        <end position="68"/>
    </location>
</feature>
<evidence type="ECO:0008006" key="4">
    <source>
        <dbReference type="Google" id="ProtNLM"/>
    </source>
</evidence>
<dbReference type="RefSeq" id="WP_272637511.1">
    <property type="nucleotide sequence ID" value="NZ_JAZDDF010000006.1"/>
</dbReference>
<proteinExistence type="predicted"/>
<name>A0ABU7ILL4_9FLAO</name>
<keyword evidence="3" id="KW-1185">Reference proteome</keyword>